<dbReference type="Proteomes" id="UP001198901">
    <property type="component" value="Unassembled WGS sequence"/>
</dbReference>
<dbReference type="EMBL" id="JAIUJR010000002">
    <property type="protein sequence ID" value="MCA0131984.1"/>
    <property type="molecule type" value="Genomic_DNA"/>
</dbReference>
<evidence type="ECO:0000259" key="1">
    <source>
        <dbReference type="Pfam" id="PF05050"/>
    </source>
</evidence>
<dbReference type="SUPFAM" id="SSF53335">
    <property type="entry name" value="S-adenosyl-L-methionine-dependent methyltransferases"/>
    <property type="match status" value="1"/>
</dbReference>
<sequence>MIQKLKKIYRILFPKKIDAQRLFEYRLKTNPLISTFLKKEQIYNLKLNSGLNLNIRGHNHSDYNVFQQIFNNEEYQIVVDIFKLNDFDKKGRVLIDAGANIGFTSIYFLSHFNNLKLIFVEPSDENMNLCLSNVKRNFDQNDVVPYHNALSENNNTKFKVHRDFRDSLDWSISTTQDENGTIHGITLNEIVKQNNLEEISILKIDIEGAERFIFKDGNDLRFLSITRVIAMEIHDEFEIRKSINQILVNNNFFIFNYGELTIGVNKDFI</sequence>
<dbReference type="NCBIfam" id="TIGR01444">
    <property type="entry name" value="fkbM_fam"/>
    <property type="match status" value="1"/>
</dbReference>
<dbReference type="InterPro" id="IPR052514">
    <property type="entry name" value="SAM-dependent_MTase"/>
</dbReference>
<dbReference type="InterPro" id="IPR029063">
    <property type="entry name" value="SAM-dependent_MTases_sf"/>
</dbReference>
<protein>
    <submittedName>
        <fullName evidence="2">FkbM family methyltransferase</fullName>
    </submittedName>
</protein>
<keyword evidence="2" id="KW-0489">Methyltransferase</keyword>
<dbReference type="GO" id="GO:0008168">
    <property type="term" value="F:methyltransferase activity"/>
    <property type="evidence" value="ECO:0007669"/>
    <property type="project" value="UniProtKB-KW"/>
</dbReference>
<organism evidence="2 3">
    <name type="scientific">Winogradskyella alexanderae</name>
    <dbReference type="NCBI Taxonomy" id="2877123"/>
    <lineage>
        <taxon>Bacteria</taxon>
        <taxon>Pseudomonadati</taxon>
        <taxon>Bacteroidota</taxon>
        <taxon>Flavobacteriia</taxon>
        <taxon>Flavobacteriales</taxon>
        <taxon>Flavobacteriaceae</taxon>
        <taxon>Winogradskyella</taxon>
    </lineage>
</organism>
<comment type="caution">
    <text evidence="2">The sequence shown here is derived from an EMBL/GenBank/DDBJ whole genome shotgun (WGS) entry which is preliminary data.</text>
</comment>
<evidence type="ECO:0000313" key="2">
    <source>
        <dbReference type="EMBL" id="MCA0131984.1"/>
    </source>
</evidence>
<gene>
    <name evidence="2" type="ORF">LBU54_05265</name>
</gene>
<feature type="domain" description="Methyltransferase FkbM" evidence="1">
    <location>
        <begin position="96"/>
        <end position="237"/>
    </location>
</feature>
<dbReference type="Gene3D" id="3.40.50.150">
    <property type="entry name" value="Vaccinia Virus protein VP39"/>
    <property type="match status" value="1"/>
</dbReference>
<name>A0ABS7XR56_9FLAO</name>
<keyword evidence="2" id="KW-0808">Transferase</keyword>
<keyword evidence="3" id="KW-1185">Reference proteome</keyword>
<dbReference type="Pfam" id="PF05050">
    <property type="entry name" value="Methyltransf_21"/>
    <property type="match status" value="1"/>
</dbReference>
<accession>A0ABS7XR56</accession>
<evidence type="ECO:0000313" key="3">
    <source>
        <dbReference type="Proteomes" id="UP001198901"/>
    </source>
</evidence>
<dbReference type="PANTHER" id="PTHR34203:SF15">
    <property type="entry name" value="SLL1173 PROTEIN"/>
    <property type="match status" value="1"/>
</dbReference>
<proteinExistence type="predicted"/>
<dbReference type="GO" id="GO:0032259">
    <property type="term" value="P:methylation"/>
    <property type="evidence" value="ECO:0007669"/>
    <property type="project" value="UniProtKB-KW"/>
</dbReference>
<dbReference type="InterPro" id="IPR006342">
    <property type="entry name" value="FkbM_mtfrase"/>
</dbReference>
<dbReference type="RefSeq" id="WP_224526821.1">
    <property type="nucleotide sequence ID" value="NZ_JAIUJR010000002.1"/>
</dbReference>
<reference evidence="3" key="1">
    <citation type="submission" date="2023-07" db="EMBL/GenBank/DDBJ databases">
        <authorList>
            <person name="Yue Y."/>
        </authorList>
    </citation>
    <scope>NUCLEOTIDE SEQUENCE [LARGE SCALE GENOMIC DNA]</scope>
    <source>
        <strain evidence="3">D23</strain>
    </source>
</reference>
<dbReference type="PANTHER" id="PTHR34203">
    <property type="entry name" value="METHYLTRANSFERASE, FKBM FAMILY PROTEIN"/>
    <property type="match status" value="1"/>
</dbReference>